<evidence type="ECO:0000256" key="1">
    <source>
        <dbReference type="ARBA" id="ARBA00023157"/>
    </source>
</evidence>
<name>A0ABP8BM72_9SPHI</name>
<dbReference type="InterPro" id="IPR014784">
    <property type="entry name" value="Cu2_ascorb_mOase-like_C"/>
</dbReference>
<keyword evidence="4" id="KW-1185">Reference proteome</keyword>
<reference evidence="4" key="1">
    <citation type="journal article" date="2019" name="Int. J. Syst. Evol. Microbiol.">
        <title>The Global Catalogue of Microorganisms (GCM) 10K type strain sequencing project: providing services to taxonomists for standard genome sequencing and annotation.</title>
        <authorList>
            <consortium name="The Broad Institute Genomics Platform"/>
            <consortium name="The Broad Institute Genome Sequencing Center for Infectious Disease"/>
            <person name="Wu L."/>
            <person name="Ma J."/>
        </authorList>
    </citation>
    <scope>NUCLEOTIDE SEQUENCE [LARGE SCALE GENOMIC DNA]</scope>
    <source>
        <strain evidence="4">JCM 17626</strain>
    </source>
</reference>
<dbReference type="Pfam" id="PF09112">
    <property type="entry name" value="N-glycanase_N"/>
    <property type="match status" value="1"/>
</dbReference>
<feature type="domain" description="Peptide-N-glycosidase F N-terminal" evidence="2">
    <location>
        <begin position="51"/>
        <end position="200"/>
    </location>
</feature>
<dbReference type="Proteomes" id="UP001501772">
    <property type="component" value="Unassembled WGS sequence"/>
</dbReference>
<dbReference type="InterPro" id="IPR015197">
    <property type="entry name" value="PngaseF_C"/>
</dbReference>
<dbReference type="SUPFAM" id="SSF49742">
    <property type="entry name" value="PHM/PNGase F"/>
    <property type="match status" value="1"/>
</dbReference>
<proteinExistence type="predicted"/>
<dbReference type="Gene3D" id="2.60.120.230">
    <property type="match status" value="1"/>
</dbReference>
<keyword evidence="1" id="KW-1015">Disulfide bond</keyword>
<gene>
    <name evidence="3" type="ORF">GCM10022289_37500</name>
</gene>
<dbReference type="RefSeq" id="WP_344852952.1">
    <property type="nucleotide sequence ID" value="NZ_BAABBY010000009.1"/>
</dbReference>
<comment type="caution">
    <text evidence="3">The sequence shown here is derived from an EMBL/GenBank/DDBJ whole genome shotgun (WGS) entry which is preliminary data.</text>
</comment>
<dbReference type="SMART" id="SM01290">
    <property type="entry name" value="N-glycanase_N"/>
    <property type="match status" value="1"/>
</dbReference>
<organism evidence="3 4">
    <name type="scientific">Pedobacter jeongneungensis</name>
    <dbReference type="NCBI Taxonomy" id="947309"/>
    <lineage>
        <taxon>Bacteria</taxon>
        <taxon>Pseudomonadati</taxon>
        <taxon>Bacteroidota</taxon>
        <taxon>Sphingobacteriia</taxon>
        <taxon>Sphingobacteriales</taxon>
        <taxon>Sphingobacteriaceae</taxon>
        <taxon>Pedobacter</taxon>
    </lineage>
</organism>
<dbReference type="Pfam" id="PF09113">
    <property type="entry name" value="N-glycanase_C"/>
    <property type="match status" value="1"/>
</dbReference>
<evidence type="ECO:0000259" key="2">
    <source>
        <dbReference type="SMART" id="SM01290"/>
    </source>
</evidence>
<accession>A0ABP8BM72</accession>
<dbReference type="InterPro" id="IPR015196">
    <property type="entry name" value="PngaseF_N"/>
</dbReference>
<evidence type="ECO:0000313" key="4">
    <source>
        <dbReference type="Proteomes" id="UP001501772"/>
    </source>
</evidence>
<evidence type="ECO:0000313" key="3">
    <source>
        <dbReference type="EMBL" id="GAA4210318.1"/>
    </source>
</evidence>
<protein>
    <submittedName>
        <fullName evidence="3">PNGase F N-terminal domain-containing protein</fullName>
    </submittedName>
</protein>
<dbReference type="PROSITE" id="PS51257">
    <property type="entry name" value="PROKAR_LIPOPROTEIN"/>
    <property type="match status" value="1"/>
</dbReference>
<sequence>MKKRMLIFSAAILLFASCKRNESEQLSGEQPALSKNGTLSLANTPAAAPNTFKVFDQILFYDGYAATVTAPVPADVTRLSNSKYIKKLSTTDLSKLSNSLDIKVSITPYCDNYDRIGSVGLSFIPKNSAFNENIGKHIEVGRFITPFMDKNKTPNVAPYLFSTDNVANLLRDAGVRASYDIYVVFNLFGVPYAAQNEISGCGGHNETFYGTIEFVNKSGGTDPATAVQMIPIANEKDLDNYTANNTDQVGSSKKTYTINLPLAVTDARLYLITSAHGANSGGEEYVRRDHNIYFDNVLKLTYKPGGKSCEPYRQYNTQNNGIYGSVPRTASDWSSWSNWCPGDAIPIREISLGNLTAGNHTFKIDVPTAVFKDKQGSIRYSVYLQGR</sequence>
<dbReference type="InterPro" id="IPR008977">
    <property type="entry name" value="PHM/PNGase_F_dom_sf"/>
</dbReference>
<dbReference type="EMBL" id="BAABBY010000009">
    <property type="protein sequence ID" value="GAA4210318.1"/>
    <property type="molecule type" value="Genomic_DNA"/>
</dbReference>